<dbReference type="Proteomes" id="UP000028511">
    <property type="component" value="Unassembled WGS sequence"/>
</dbReference>
<evidence type="ECO:0008006" key="2">
    <source>
        <dbReference type="Google" id="ProtNLM"/>
    </source>
</evidence>
<protein>
    <recommendedName>
        <fullName evidence="2">DUF2633 family protein</fullName>
    </recommendedName>
</protein>
<sequence length="54" mass="6323">MKKKKNTVQITTLILLISFLILFGRFIYSSIAALEHHRQKQQHSMEHIGNTKTK</sequence>
<evidence type="ECO:0000313" key="1">
    <source>
        <dbReference type="EMBL" id="CDG97529.1"/>
    </source>
</evidence>
<accession>A0A077NFC2</accession>
<name>A0A077NFC2_XENBV</name>
<dbReference type="AlphaFoldDB" id="A0A077NFC2"/>
<comment type="caution">
    <text evidence="1">The sequence shown here is derived from an EMBL/GenBank/DDBJ whole genome shotgun (WGS) entry which is preliminary data.</text>
</comment>
<organism evidence="1">
    <name type="scientific">Xenorhabdus bovienii str. puntauvense</name>
    <dbReference type="NCBI Taxonomy" id="1398201"/>
    <lineage>
        <taxon>Bacteria</taxon>
        <taxon>Pseudomonadati</taxon>
        <taxon>Pseudomonadota</taxon>
        <taxon>Gammaproteobacteria</taxon>
        <taxon>Enterobacterales</taxon>
        <taxon>Morganellaceae</taxon>
        <taxon>Xenorhabdus</taxon>
    </lineage>
</organism>
<dbReference type="HOGENOM" id="CLU_200567_2_1_6"/>
<proteinExistence type="predicted"/>
<dbReference type="EMBL" id="CBSW010000190">
    <property type="protein sequence ID" value="CDG97529.1"/>
    <property type="molecule type" value="Genomic_DNA"/>
</dbReference>
<dbReference type="InterPro" id="IPR022576">
    <property type="entry name" value="YfgG"/>
</dbReference>
<reference evidence="1" key="1">
    <citation type="submission" date="2013-07" db="EMBL/GenBank/DDBJ databases">
        <title>Sub-species coevolution in mutualistic symbiosis.</title>
        <authorList>
            <person name="Murfin K."/>
            <person name="Klassen J."/>
            <person name="Lee M."/>
            <person name="Forst S."/>
            <person name="Stock P."/>
            <person name="Goodrich-Blair H."/>
        </authorList>
    </citation>
    <scope>NUCLEOTIDE SEQUENCE [LARGE SCALE GENOMIC DNA]</scope>
    <source>
        <strain evidence="1">Puntauvense</strain>
    </source>
</reference>
<dbReference type="Pfam" id="PF11119">
    <property type="entry name" value="DUF2633"/>
    <property type="match status" value="1"/>
</dbReference>
<gene>
    <name evidence="1" type="ORF">XBP1_270069</name>
</gene>